<name>A0ACC8X9K3_9FIRM</name>
<reference evidence="1" key="1">
    <citation type="submission" date="2016-08" db="EMBL/GenBank/DDBJ databases">
        <authorList>
            <person name="Ngugi D.K."/>
            <person name="Miyake S."/>
            <person name="Stingl U."/>
        </authorList>
    </citation>
    <scope>NUCLEOTIDE SEQUENCE</scope>
    <source>
        <strain evidence="1">SCG-D08WGA-EpuloA1</strain>
    </source>
</reference>
<evidence type="ECO:0000313" key="1">
    <source>
        <dbReference type="EMBL" id="ONI38720.1"/>
    </source>
</evidence>
<protein>
    <submittedName>
        <fullName evidence="1">Uncharacterized protein</fullName>
    </submittedName>
</protein>
<dbReference type="EMBL" id="LJHD01000283">
    <property type="protein sequence ID" value="ONI38720.1"/>
    <property type="molecule type" value="Genomic_DNA"/>
</dbReference>
<sequence>MRHIRTPKAVLDSLEKEALKENYHYERLYRNFYNKEFYYMAYKLNKEGNAAEDIDVAIENLIEKMRAESYQPSLVKKSSGIYLLEDRLIQEIIRSLLEAIYERKFSNSSHSFRVKRTCHTALQQISNYNGVKWYLDGNIKFYNLDHHILINILRKTIKDEKFINLIWKFIKAGYLEDWVFNKTYSGSPKGGIISSILANIYLNEFDKYVEEYINKVNLEQRISYTRYANSFLIGIIGSKEDAKAIKSNLKIYLENNLKLELSEEKTFITYAENKVRFLGYNISVENSSKAALYKMDNKKLQKSVVLRVPQEIWIKKLKEYNALKIVMKNGKEEWVSCHRTYLKDNDDLAIFKRYNAEIKGLYNYYRLAKDVSVLNKFYHIMRYSFIKTLGNKYKTSVPKIIQKFNIDGNLAIRYETKKGTKIYYFYNEGFKRNLKKSDEEIDNQPNL</sequence>
<comment type="caution">
    <text evidence="1">The sequence shown here is derived from an EMBL/GenBank/DDBJ whole genome shotgun (WGS) entry which is preliminary data.</text>
</comment>
<proteinExistence type="predicted"/>
<keyword evidence="2" id="KW-1185">Reference proteome</keyword>
<accession>A0ACC8X9K3</accession>
<evidence type="ECO:0000313" key="2">
    <source>
        <dbReference type="Proteomes" id="UP000188637"/>
    </source>
</evidence>
<dbReference type="Proteomes" id="UP000188637">
    <property type="component" value="Unassembled WGS sequence"/>
</dbReference>
<organism evidence="1 2">
    <name type="scientific">Candidatus Epulonipiscium fishelsonii</name>
    <dbReference type="NCBI Taxonomy" id="77094"/>
    <lineage>
        <taxon>Bacteria</taxon>
        <taxon>Bacillati</taxon>
        <taxon>Bacillota</taxon>
        <taxon>Clostridia</taxon>
        <taxon>Lachnospirales</taxon>
        <taxon>Lachnospiraceae</taxon>
        <taxon>Candidatus Epulonipiscium</taxon>
    </lineage>
</organism>
<gene>
    <name evidence="1" type="ORF">AN640_02340</name>
</gene>